<keyword evidence="7" id="KW-0175">Coiled coil</keyword>
<dbReference type="AlphaFoldDB" id="A0A2W1NRA1"/>
<dbReference type="GO" id="GO:0008855">
    <property type="term" value="F:exodeoxyribonuclease VII activity"/>
    <property type="evidence" value="ECO:0007669"/>
    <property type="project" value="UniProtKB-UniRule"/>
</dbReference>
<dbReference type="Pfam" id="PF02609">
    <property type="entry name" value="Exonuc_VII_S"/>
    <property type="match status" value="1"/>
</dbReference>
<feature type="coiled-coil region" evidence="7">
    <location>
        <begin position="9"/>
        <end position="57"/>
    </location>
</feature>
<dbReference type="RefSeq" id="WP_111062285.1">
    <property type="nucleotide sequence ID" value="NZ_JBHUCU010000002.1"/>
</dbReference>
<reference evidence="8 9" key="1">
    <citation type="submission" date="2018-06" db="EMBL/GenBank/DDBJ databases">
        <title>The draft genome sequence of Crocinitomix sp. SM1701.</title>
        <authorList>
            <person name="Zhang X."/>
        </authorList>
    </citation>
    <scope>NUCLEOTIDE SEQUENCE [LARGE SCALE GENOMIC DNA]</scope>
    <source>
        <strain evidence="8 9">SM1701</strain>
    </source>
</reference>
<accession>A0A2W1NRA1</accession>
<evidence type="ECO:0000256" key="6">
    <source>
        <dbReference type="NCBIfam" id="TIGR01280"/>
    </source>
</evidence>
<comment type="caution">
    <text evidence="8">The sequence shown here is derived from an EMBL/GenBank/DDBJ whole genome shotgun (WGS) entry which is preliminary data.</text>
</comment>
<gene>
    <name evidence="8" type="primary">xseB</name>
    <name evidence="8" type="ORF">DNU06_05815</name>
</gene>
<dbReference type="EMBL" id="QKSB01000002">
    <property type="protein sequence ID" value="PZE18132.1"/>
    <property type="molecule type" value="Genomic_DNA"/>
</dbReference>
<evidence type="ECO:0000256" key="3">
    <source>
        <dbReference type="ARBA" id="ARBA00022722"/>
    </source>
</evidence>
<evidence type="ECO:0000313" key="8">
    <source>
        <dbReference type="EMBL" id="PZE18132.1"/>
    </source>
</evidence>
<dbReference type="NCBIfam" id="TIGR01280">
    <property type="entry name" value="xseB"/>
    <property type="match status" value="1"/>
</dbReference>
<evidence type="ECO:0000256" key="2">
    <source>
        <dbReference type="ARBA" id="ARBA00022490"/>
    </source>
</evidence>
<evidence type="ECO:0000256" key="1">
    <source>
        <dbReference type="ARBA" id="ARBA00009998"/>
    </source>
</evidence>
<evidence type="ECO:0000313" key="9">
    <source>
        <dbReference type="Proteomes" id="UP000249248"/>
    </source>
</evidence>
<dbReference type="Proteomes" id="UP000249248">
    <property type="component" value="Unassembled WGS sequence"/>
</dbReference>
<name>A0A2W1NRA1_9FLAO</name>
<organism evidence="8 9">
    <name type="scientific">Putridiphycobacter roseus</name>
    <dbReference type="NCBI Taxonomy" id="2219161"/>
    <lineage>
        <taxon>Bacteria</taxon>
        <taxon>Pseudomonadati</taxon>
        <taxon>Bacteroidota</taxon>
        <taxon>Flavobacteriia</taxon>
        <taxon>Flavobacteriales</taxon>
        <taxon>Crocinitomicaceae</taxon>
        <taxon>Putridiphycobacter</taxon>
    </lineage>
</organism>
<keyword evidence="3" id="KW-0540">Nuclease</keyword>
<dbReference type="InterPro" id="IPR037004">
    <property type="entry name" value="Exonuc_VII_ssu_sf"/>
</dbReference>
<evidence type="ECO:0000256" key="5">
    <source>
        <dbReference type="ARBA" id="ARBA00022839"/>
    </source>
</evidence>
<keyword evidence="4" id="KW-0378">Hydrolase</keyword>
<evidence type="ECO:0000256" key="7">
    <source>
        <dbReference type="SAM" id="Coils"/>
    </source>
</evidence>
<dbReference type="EC" id="3.1.11.6" evidence="6"/>
<dbReference type="OrthoDB" id="9813898at2"/>
<dbReference type="Gene3D" id="1.10.287.1040">
    <property type="entry name" value="Exonuclease VII, small subunit"/>
    <property type="match status" value="1"/>
</dbReference>
<dbReference type="GO" id="GO:0009318">
    <property type="term" value="C:exodeoxyribonuclease VII complex"/>
    <property type="evidence" value="ECO:0007669"/>
    <property type="project" value="UniProtKB-UniRule"/>
</dbReference>
<keyword evidence="9" id="KW-1185">Reference proteome</keyword>
<dbReference type="InterPro" id="IPR003761">
    <property type="entry name" value="Exonuc_VII_S"/>
</dbReference>
<comment type="similarity">
    <text evidence="1">Belongs to the XseB family.</text>
</comment>
<dbReference type="SUPFAM" id="SSF116842">
    <property type="entry name" value="XseB-like"/>
    <property type="match status" value="1"/>
</dbReference>
<protein>
    <recommendedName>
        <fullName evidence="6">Exodeoxyribonuclease VII small subunit</fullName>
        <ecNumber evidence="6">3.1.11.6</ecNumber>
    </recommendedName>
</protein>
<dbReference type="GO" id="GO:0006308">
    <property type="term" value="P:DNA catabolic process"/>
    <property type="evidence" value="ECO:0007669"/>
    <property type="project" value="UniProtKB-UniRule"/>
</dbReference>
<sequence>MKLEKDLKYEEALERLQEIVSLLERKEIKIDDLADKVKEAKTLVEFCREKLDRTETEINKIIEPSEG</sequence>
<evidence type="ECO:0000256" key="4">
    <source>
        <dbReference type="ARBA" id="ARBA00022801"/>
    </source>
</evidence>
<proteinExistence type="inferred from homology"/>
<keyword evidence="2" id="KW-0963">Cytoplasm</keyword>
<keyword evidence="5" id="KW-0269">Exonuclease</keyword>